<reference evidence="20 21" key="1">
    <citation type="submission" date="2009-08" db="EMBL/GenBank/DDBJ databases">
        <title>The draft genome of Rhodobacter sp. SW2.</title>
        <authorList>
            <consortium name="US DOE Joint Genome Institute (JGI-PGF)"/>
            <person name="Lucas S."/>
            <person name="Copeland A."/>
            <person name="Lapidus A."/>
            <person name="Glavina del Rio T."/>
            <person name="Tice H."/>
            <person name="Bruce D."/>
            <person name="Goodwin L."/>
            <person name="Pitluck S."/>
            <person name="Larimer F."/>
            <person name="Land M.L."/>
            <person name="Hauser L."/>
            <person name="Emerson D."/>
        </authorList>
    </citation>
    <scope>NUCLEOTIDE SEQUENCE [LARGE SCALE GENOMIC DNA]</scope>
    <source>
        <strain evidence="20 21">SW2</strain>
    </source>
</reference>
<evidence type="ECO:0000256" key="7">
    <source>
        <dbReference type="ARBA" id="ARBA00022741"/>
    </source>
</evidence>
<dbReference type="GO" id="GO:0046872">
    <property type="term" value="F:metal ion binding"/>
    <property type="evidence" value="ECO:0007669"/>
    <property type="project" value="UniProtKB-KW"/>
</dbReference>
<feature type="transmembrane region" description="Helical" evidence="19">
    <location>
        <begin position="92"/>
        <end position="115"/>
    </location>
</feature>
<evidence type="ECO:0000256" key="2">
    <source>
        <dbReference type="ARBA" id="ARBA00005967"/>
    </source>
</evidence>
<evidence type="ECO:0000256" key="16">
    <source>
        <dbReference type="PIRSR" id="PIRSR600829-2"/>
    </source>
</evidence>
<evidence type="ECO:0000256" key="3">
    <source>
        <dbReference type="ARBA" id="ARBA00022475"/>
    </source>
</evidence>
<feature type="binding site" evidence="17">
    <location>
        <position position="24"/>
    </location>
    <ligand>
        <name>ATP</name>
        <dbReference type="ChEBI" id="CHEBI:30616"/>
    </ligand>
</feature>
<evidence type="ECO:0000256" key="10">
    <source>
        <dbReference type="ARBA" id="ARBA00022989"/>
    </source>
</evidence>
<feature type="transmembrane region" description="Helical" evidence="19">
    <location>
        <begin position="52"/>
        <end position="71"/>
    </location>
</feature>
<evidence type="ECO:0000313" key="21">
    <source>
        <dbReference type="Proteomes" id="UP000010121"/>
    </source>
</evidence>
<dbReference type="InterPro" id="IPR000829">
    <property type="entry name" value="DAGK"/>
</dbReference>
<feature type="binding site" evidence="17">
    <location>
        <position position="13"/>
    </location>
    <ligand>
        <name>ATP</name>
        <dbReference type="ChEBI" id="CHEBI:30616"/>
    </ligand>
</feature>
<feature type="binding site" evidence="16">
    <location>
        <position position="65"/>
    </location>
    <ligand>
        <name>substrate</name>
    </ligand>
</feature>
<keyword evidence="18" id="KW-0479">Metal-binding</keyword>
<feature type="binding site" evidence="17">
    <location>
        <position position="72"/>
    </location>
    <ligand>
        <name>ATP</name>
        <dbReference type="ChEBI" id="CHEBI:30616"/>
    </ligand>
</feature>
<keyword evidence="14" id="KW-1208">Phospholipid metabolism</keyword>
<evidence type="ECO:0000256" key="12">
    <source>
        <dbReference type="ARBA" id="ARBA00023136"/>
    </source>
</evidence>
<evidence type="ECO:0000256" key="11">
    <source>
        <dbReference type="ARBA" id="ARBA00023098"/>
    </source>
</evidence>
<comment type="subcellular location">
    <subcellularLocation>
        <location evidence="1">Cell membrane</location>
        <topology evidence="1">Multi-pass membrane protein</topology>
    </subcellularLocation>
</comment>
<keyword evidence="6 19" id="KW-0812">Transmembrane</keyword>
<comment type="cofactor">
    <cofactor evidence="18">
        <name>Mg(2+)</name>
        <dbReference type="ChEBI" id="CHEBI:18420"/>
    </cofactor>
    <text evidence="18">Mn(2+), Zn(2+), Cd(2+) and Co(2+) support activity to lesser extents.</text>
</comment>
<organism evidence="20 21">
    <name type="scientific">Rhodobacter ferrooxidans</name>
    <dbReference type="NCBI Taxonomy" id="371731"/>
    <lineage>
        <taxon>Bacteria</taxon>
        <taxon>Pseudomonadati</taxon>
        <taxon>Pseudomonadota</taxon>
        <taxon>Alphaproteobacteria</taxon>
        <taxon>Rhodobacterales</taxon>
        <taxon>Rhodobacter group</taxon>
        <taxon>Rhodobacter</taxon>
    </lineage>
</organism>
<proteinExistence type="inferred from homology"/>
<keyword evidence="18" id="KW-0460">Magnesium</keyword>
<keyword evidence="7 17" id="KW-0547">Nucleotide-binding</keyword>
<dbReference type="OrthoDB" id="9796011at2"/>
<keyword evidence="21" id="KW-1185">Reference proteome</keyword>
<evidence type="ECO:0000256" key="14">
    <source>
        <dbReference type="ARBA" id="ARBA00023264"/>
    </source>
</evidence>
<feature type="binding site" evidence="17">
    <location>
        <begin position="90"/>
        <end position="91"/>
    </location>
    <ligand>
        <name>ATP</name>
        <dbReference type="ChEBI" id="CHEBI:30616"/>
    </ligand>
</feature>
<dbReference type="GO" id="GO:0005524">
    <property type="term" value="F:ATP binding"/>
    <property type="evidence" value="ECO:0007669"/>
    <property type="project" value="UniProtKB-KW"/>
</dbReference>
<protein>
    <submittedName>
        <fullName evidence="20">Diacylglycerol kinase</fullName>
    </submittedName>
</protein>
<feature type="binding site" evidence="18">
    <location>
        <position position="72"/>
    </location>
    <ligand>
        <name>a divalent metal cation</name>
        <dbReference type="ChEBI" id="CHEBI:60240"/>
    </ligand>
</feature>
<dbReference type="PANTHER" id="PTHR34299:SF1">
    <property type="entry name" value="DIACYLGLYCEROL KINASE"/>
    <property type="match status" value="1"/>
</dbReference>
<dbReference type="Gene3D" id="1.10.287.3610">
    <property type="match status" value="1"/>
</dbReference>
<keyword evidence="12 19" id="KW-0472">Membrane</keyword>
<keyword evidence="3" id="KW-1003">Cell membrane</keyword>
<dbReference type="EMBL" id="ACYY01000019">
    <property type="protein sequence ID" value="EEW24446.1"/>
    <property type="molecule type" value="Genomic_DNA"/>
</dbReference>
<keyword evidence="10 19" id="KW-1133">Transmembrane helix</keyword>
<dbReference type="PANTHER" id="PTHR34299">
    <property type="entry name" value="DIACYLGLYCEROL KINASE"/>
    <property type="match status" value="1"/>
</dbReference>
<evidence type="ECO:0000256" key="5">
    <source>
        <dbReference type="ARBA" id="ARBA00022679"/>
    </source>
</evidence>
<dbReference type="eggNOG" id="COG0818">
    <property type="taxonomic scope" value="Bacteria"/>
</dbReference>
<dbReference type="Proteomes" id="UP000010121">
    <property type="component" value="Unassembled WGS sequence"/>
</dbReference>
<name>C8S3J8_9RHOB</name>
<keyword evidence="13" id="KW-0594">Phospholipid biosynthesis</keyword>
<evidence type="ECO:0000256" key="13">
    <source>
        <dbReference type="ARBA" id="ARBA00023209"/>
    </source>
</evidence>
<evidence type="ECO:0000256" key="19">
    <source>
        <dbReference type="SAM" id="Phobius"/>
    </source>
</evidence>
<accession>C8S3J8</accession>
<evidence type="ECO:0000313" key="20">
    <source>
        <dbReference type="EMBL" id="EEW24446.1"/>
    </source>
</evidence>
<dbReference type="InterPro" id="IPR033717">
    <property type="entry name" value="UDPK"/>
</dbReference>
<feature type="active site" description="Proton acceptor" evidence="15">
    <location>
        <position position="65"/>
    </location>
</feature>
<evidence type="ECO:0000256" key="18">
    <source>
        <dbReference type="PIRSR" id="PIRSR600829-4"/>
    </source>
</evidence>
<evidence type="ECO:0000256" key="9">
    <source>
        <dbReference type="ARBA" id="ARBA00022840"/>
    </source>
</evidence>
<evidence type="ECO:0000256" key="1">
    <source>
        <dbReference type="ARBA" id="ARBA00004651"/>
    </source>
</evidence>
<feature type="binding site" evidence="18">
    <location>
        <position position="24"/>
    </location>
    <ligand>
        <name>a divalent metal cation</name>
        <dbReference type="ChEBI" id="CHEBI:60240"/>
    </ligand>
</feature>
<sequence length="116" mass="12624">MRRLVQRLVSFKYAGRGVWLLFREANARIHLAATLLVILLGLFLRVQARDWALLTICITVVLAAEAINTAVERVVDLVSPEWSALARDAKDLAAGCVLIAAIGAAIVGLTVFLPFL</sequence>
<dbReference type="STRING" id="371731.Rsw2DRAFT_2626"/>
<dbReference type="GO" id="GO:0005886">
    <property type="term" value="C:plasma membrane"/>
    <property type="evidence" value="ECO:0007669"/>
    <property type="project" value="UniProtKB-SubCell"/>
</dbReference>
<gene>
    <name evidence="20" type="ORF">Rsw2DRAFT_2626</name>
</gene>
<dbReference type="GO" id="GO:0008654">
    <property type="term" value="P:phospholipid biosynthetic process"/>
    <property type="evidence" value="ECO:0007669"/>
    <property type="project" value="UniProtKB-KW"/>
</dbReference>
<dbReference type="Pfam" id="PF01219">
    <property type="entry name" value="DAGK_prokar"/>
    <property type="match status" value="1"/>
</dbReference>
<dbReference type="GO" id="GO:0016301">
    <property type="term" value="F:kinase activity"/>
    <property type="evidence" value="ECO:0007669"/>
    <property type="project" value="UniProtKB-KW"/>
</dbReference>
<feature type="transmembrane region" description="Helical" evidence="19">
    <location>
        <begin position="29"/>
        <end position="46"/>
    </location>
</feature>
<keyword evidence="8 20" id="KW-0418">Kinase</keyword>
<dbReference type="InterPro" id="IPR036945">
    <property type="entry name" value="DAGK_sf"/>
</dbReference>
<comment type="caution">
    <text evidence="20">The sequence shown here is derived from an EMBL/GenBank/DDBJ whole genome shotgun (WGS) entry which is preliminary data.</text>
</comment>
<evidence type="ECO:0000256" key="15">
    <source>
        <dbReference type="PIRSR" id="PIRSR600829-1"/>
    </source>
</evidence>
<keyword evidence="4" id="KW-0444">Lipid biosynthesis</keyword>
<evidence type="ECO:0000256" key="17">
    <source>
        <dbReference type="PIRSR" id="PIRSR600829-3"/>
    </source>
</evidence>
<evidence type="ECO:0000256" key="6">
    <source>
        <dbReference type="ARBA" id="ARBA00022692"/>
    </source>
</evidence>
<evidence type="ECO:0000256" key="8">
    <source>
        <dbReference type="ARBA" id="ARBA00022777"/>
    </source>
</evidence>
<dbReference type="AlphaFoldDB" id="C8S3J8"/>
<comment type="similarity">
    <text evidence="2">Belongs to the bacterial diacylglycerol kinase family.</text>
</comment>
<dbReference type="RefSeq" id="WP_008031723.1">
    <property type="nucleotide sequence ID" value="NZ_ACYY01000019.1"/>
</dbReference>
<dbReference type="PROSITE" id="PS01069">
    <property type="entry name" value="DAGK_PROKAR"/>
    <property type="match status" value="1"/>
</dbReference>
<keyword evidence="5" id="KW-0808">Transferase</keyword>
<keyword evidence="11" id="KW-0443">Lipid metabolism</keyword>
<keyword evidence="9 17" id="KW-0067">ATP-binding</keyword>
<evidence type="ECO:0000256" key="4">
    <source>
        <dbReference type="ARBA" id="ARBA00022516"/>
    </source>
</evidence>
<dbReference type="CDD" id="cd14265">
    <property type="entry name" value="UDPK_IM_like"/>
    <property type="match status" value="1"/>
</dbReference>